<feature type="binding site" evidence="5">
    <location>
        <position position="111"/>
    </location>
    <ligand>
        <name>substrate</name>
    </ligand>
</feature>
<comment type="catalytic activity">
    <reaction evidence="2">
        <text>5-deoxy-alpha-D-ribose 1-phosphate = 5-deoxy-D-ribulose 1-phosphate</text>
        <dbReference type="Rhea" id="RHEA:61296"/>
        <dbReference type="ChEBI" id="CHEBI:58749"/>
        <dbReference type="ChEBI" id="CHEBI:144504"/>
    </reaction>
    <physiologicalReaction direction="left-to-right" evidence="2">
        <dbReference type="Rhea" id="RHEA:61297"/>
    </physiologicalReaction>
</comment>
<dbReference type="NCBIfam" id="NF004326">
    <property type="entry name" value="PRK05720.1"/>
    <property type="match status" value="1"/>
</dbReference>
<evidence type="ECO:0000313" key="7">
    <source>
        <dbReference type="EMBL" id="VFK27220.1"/>
    </source>
</evidence>
<dbReference type="EMBL" id="CAADFQ010000002">
    <property type="protein sequence ID" value="VFK27220.1"/>
    <property type="molecule type" value="Genomic_DNA"/>
</dbReference>
<evidence type="ECO:0000256" key="5">
    <source>
        <dbReference type="HAMAP-Rule" id="MF_01678"/>
    </source>
</evidence>
<sequence>MQQETMSGARIGFRRGNVIKDSIGTHIRWSGAGLALLDQRKLPFRSETVHCTSVVAVAEAIRDMVVRGAPAIGIAAAYGVVLGVRARYQADGVDGWQASIKQDLALLRAARPTAVNLAWALDRMGSCIETIDMDADEDPEPIMLAEAQRIHEEDLAGNLRMGRLGAALIAGPCAVITHCNAGALAVGGYGTALGVVRRGISEGRISKVYAGETRPWLQGARLTAWELMEDDIPVELIVDSACSYLMASRARAGEGIGWVIVGADRVAANGDVANKIGTYSLAIAARHHGVGFMVAAPTSTIDMTIPDGGAIPIEMRSEDEVLFLGGERVAAEGASAWNPVFDVTPANLVDAIVTEAGVVQGADKTEKIAAIMMGQG</sequence>
<dbReference type="Gene3D" id="1.20.120.420">
    <property type="entry name" value="translation initiation factor eif-2b, domain 1"/>
    <property type="match status" value="1"/>
</dbReference>
<dbReference type="GO" id="GO:0046523">
    <property type="term" value="F:S-methyl-5-thioribose-1-phosphate isomerase activity"/>
    <property type="evidence" value="ECO:0007669"/>
    <property type="project" value="UniProtKB-UniRule"/>
</dbReference>
<comment type="catalytic activity">
    <reaction evidence="3">
        <text>5-(methylsulfanyl)-alpha-D-ribose 1-phosphate = 5-(methylsulfanyl)-D-ribulose 1-phosphate</text>
        <dbReference type="Rhea" id="RHEA:19989"/>
        <dbReference type="ChEBI" id="CHEBI:58533"/>
        <dbReference type="ChEBI" id="CHEBI:58548"/>
        <dbReference type="EC" id="5.3.1.23"/>
    </reaction>
    <physiologicalReaction direction="left-to-right" evidence="3">
        <dbReference type="Rhea" id="RHEA:19990"/>
    </physiologicalReaction>
</comment>
<dbReference type="UniPathway" id="UPA00904">
    <property type="reaction ID" value="UER00874"/>
</dbReference>
<feature type="binding site" evidence="5">
    <location>
        <position position="218"/>
    </location>
    <ligand>
        <name>substrate</name>
    </ligand>
</feature>
<evidence type="ECO:0000256" key="1">
    <source>
        <dbReference type="ARBA" id="ARBA00023235"/>
    </source>
</evidence>
<dbReference type="SUPFAM" id="SSF100950">
    <property type="entry name" value="NagB/RpiA/CoA transferase-like"/>
    <property type="match status" value="1"/>
</dbReference>
<feature type="binding site" evidence="5">
    <location>
        <begin position="67"/>
        <end position="69"/>
    </location>
    <ligand>
        <name>substrate</name>
    </ligand>
</feature>
<evidence type="ECO:0000256" key="4">
    <source>
        <dbReference type="ARBA" id="ARBA00058145"/>
    </source>
</evidence>
<feature type="site" description="Transition state stabilizer" evidence="5">
    <location>
        <position position="179"/>
    </location>
</feature>
<dbReference type="PANTHER" id="PTHR43475">
    <property type="entry name" value="METHYLTHIORIBOSE-1-PHOSPHATE ISOMERASE"/>
    <property type="match status" value="1"/>
</dbReference>
<dbReference type="InterPro" id="IPR005251">
    <property type="entry name" value="IF-M1Pi"/>
</dbReference>
<evidence type="ECO:0000256" key="2">
    <source>
        <dbReference type="ARBA" id="ARBA00050906"/>
    </source>
</evidence>
<reference evidence="7" key="1">
    <citation type="submission" date="2019-02" db="EMBL/GenBank/DDBJ databases">
        <authorList>
            <person name="Gruber-Vodicka R. H."/>
            <person name="Seah K. B. B."/>
        </authorList>
    </citation>
    <scope>NUCLEOTIDE SEQUENCE</scope>
    <source>
        <strain evidence="6">BECK_BZ197</strain>
        <strain evidence="8">BECK_BZ198</strain>
        <strain evidence="7">BECK_BZ199</strain>
    </source>
</reference>
<dbReference type="InterPro" id="IPR027363">
    <property type="entry name" value="M1Pi_N"/>
</dbReference>
<dbReference type="HAMAP" id="MF_01678">
    <property type="entry name" value="Salvage_MtnA"/>
    <property type="match status" value="1"/>
</dbReference>
<name>A0A450XD66_9GAMM</name>
<accession>A0A450XD66</accession>
<dbReference type="PANTHER" id="PTHR43475:SF1">
    <property type="entry name" value="METHYLTHIORIBOSE-1-PHOSPHATE ISOMERASE"/>
    <property type="match status" value="1"/>
</dbReference>
<dbReference type="NCBIfam" id="TIGR00524">
    <property type="entry name" value="eIF-2B_rel"/>
    <property type="match status" value="1"/>
</dbReference>
<proteinExistence type="inferred from homology"/>
<dbReference type="Pfam" id="PF01008">
    <property type="entry name" value="IF-2B"/>
    <property type="match status" value="1"/>
</dbReference>
<dbReference type="GO" id="GO:0019509">
    <property type="term" value="P:L-methionine salvage from methylthioadenosine"/>
    <property type="evidence" value="ECO:0007669"/>
    <property type="project" value="UniProtKB-UniRule"/>
</dbReference>
<comment type="function">
    <text evidence="4">Catalyzes the interconversion of methylthioribose-1-phosphate (MTR-1-P) into methylthioribulose-1-phosphate (MTRu-1-P). Also catalyzes the interconversion of 5-deoxyribose 1-phosphate and 5-deoxyribulose 1-phosphate. Part of a bifunctional DHAP-shunt salvage pathway for SAM by-products.</text>
</comment>
<comment type="pathway">
    <text evidence="5">Amino-acid biosynthesis; L-methionine biosynthesis via salvage pathway; L-methionine from S-methyl-5-thio-alpha-D-ribose 1-phosphate: step 1/6.</text>
</comment>
<evidence type="ECO:0000256" key="3">
    <source>
        <dbReference type="ARBA" id="ARBA00051169"/>
    </source>
</evidence>
<feature type="active site" description="Proton donor" evidence="5">
    <location>
        <position position="264"/>
    </location>
</feature>
<protein>
    <recommendedName>
        <fullName evidence="5">Methylthioribose-1-phosphate isomerase</fullName>
        <shortName evidence="5">M1Pi</shortName>
        <shortName evidence="5">MTR-1-P isomerase</shortName>
        <ecNumber evidence="5">5.3.1.23</ecNumber>
    </recommendedName>
    <alternativeName>
        <fullName evidence="5">S-methyl-5-thioribose-1-phosphate isomerase</fullName>
    </alternativeName>
</protein>
<evidence type="ECO:0000313" key="8">
    <source>
        <dbReference type="EMBL" id="VFK75098.1"/>
    </source>
</evidence>
<dbReference type="FunFam" id="1.20.120.420:FF:000003">
    <property type="entry name" value="Methylthioribose-1-phosphate isomerase"/>
    <property type="match status" value="1"/>
</dbReference>
<comment type="similarity">
    <text evidence="5">Belongs to the EIF-2B alpha/beta/delta subunits family. MtnA subfamily.</text>
</comment>
<feature type="binding site" evidence="5">
    <location>
        <begin position="274"/>
        <end position="275"/>
    </location>
    <ligand>
        <name>substrate</name>
    </ligand>
</feature>
<dbReference type="InterPro" id="IPR042529">
    <property type="entry name" value="IF_2B-like_C"/>
</dbReference>
<keyword evidence="5" id="KW-0486">Methionine biosynthesis</keyword>
<dbReference type="InterPro" id="IPR000649">
    <property type="entry name" value="IF-2B-related"/>
</dbReference>
<dbReference type="AlphaFoldDB" id="A0A450XD66"/>
<dbReference type="EMBL" id="CAADGH010000015">
    <property type="protein sequence ID" value="VFK75098.1"/>
    <property type="molecule type" value="Genomic_DNA"/>
</dbReference>
<keyword evidence="5" id="KW-0028">Amino-acid biosynthesis</keyword>
<dbReference type="InterPro" id="IPR037171">
    <property type="entry name" value="NagB/RpiA_transferase-like"/>
</dbReference>
<evidence type="ECO:0000313" key="6">
    <source>
        <dbReference type="EMBL" id="VFK25864.1"/>
    </source>
</evidence>
<organism evidence="7">
    <name type="scientific">Candidatus Kentrum sp. MB</name>
    <dbReference type="NCBI Taxonomy" id="2138164"/>
    <lineage>
        <taxon>Bacteria</taxon>
        <taxon>Pseudomonadati</taxon>
        <taxon>Pseudomonadota</taxon>
        <taxon>Gammaproteobacteria</taxon>
        <taxon>Candidatus Kentrum</taxon>
    </lineage>
</organism>
<dbReference type="InterPro" id="IPR011559">
    <property type="entry name" value="Initiation_fac_2B_a/b/d"/>
</dbReference>
<gene>
    <name evidence="5" type="primary">mtnA</name>
    <name evidence="6" type="ORF">BECKMB1821G_GA0114241_101635</name>
    <name evidence="8" type="ORF">BECKMB1821H_GA0114242_101535</name>
    <name evidence="7" type="ORF">BECKMB1821I_GA0114274_100286</name>
</gene>
<dbReference type="EC" id="5.3.1.23" evidence="5"/>
<dbReference type="EMBL" id="CAADFO010000016">
    <property type="protein sequence ID" value="VFK25864.1"/>
    <property type="molecule type" value="Genomic_DNA"/>
</dbReference>
<dbReference type="Gene3D" id="3.40.50.10470">
    <property type="entry name" value="Translation initiation factor eif-2b, domain 2"/>
    <property type="match status" value="1"/>
</dbReference>
<keyword evidence="1 5" id="KW-0413">Isomerase</keyword>
<dbReference type="FunFam" id="3.40.50.10470:FF:000006">
    <property type="entry name" value="Methylthioribose-1-phosphate isomerase"/>
    <property type="match status" value="1"/>
</dbReference>
<dbReference type="NCBIfam" id="TIGR00512">
    <property type="entry name" value="salvage_mtnA"/>
    <property type="match status" value="1"/>
</dbReference>